<accession>E9HBB6</accession>
<sequence>MEGIVDCLATRMKYHINCSVEHGKGIKRKSVGHPVNEELLLVFNKTLQFYEETEKELFTISEMCKTMTWGIILKSLHEAKTNGALWKWNHNYYRSKPGRLNIFSSSIRHIVETLYSQYLTNFEEKKIGIQKTAAKILLNDIGKIERNKDHYDIFGKLSLAVQLHHLYSSKNIINILHQHGFCASYDEVLMFERCAAITTNTELNIQPNSVGQYVADNADHNLRTIDG</sequence>
<dbReference type="AlphaFoldDB" id="E9HBB6"/>
<dbReference type="KEGG" id="dpx:DAPPUDRAFT_327643"/>
<gene>
    <name evidence="1" type="ORF">DAPPUDRAFT_327643</name>
</gene>
<dbReference type="OrthoDB" id="6753017at2759"/>
<name>E9HBB6_DAPPU</name>
<protein>
    <submittedName>
        <fullName evidence="1">Uncharacterized protein</fullName>
    </submittedName>
</protein>
<keyword evidence="2" id="KW-1185">Reference proteome</keyword>
<dbReference type="Proteomes" id="UP000000305">
    <property type="component" value="Unassembled WGS sequence"/>
</dbReference>
<reference evidence="1 2" key="1">
    <citation type="journal article" date="2011" name="Science">
        <title>The ecoresponsive genome of Daphnia pulex.</title>
        <authorList>
            <person name="Colbourne J.K."/>
            <person name="Pfrender M.E."/>
            <person name="Gilbert D."/>
            <person name="Thomas W.K."/>
            <person name="Tucker A."/>
            <person name="Oakley T.H."/>
            <person name="Tokishita S."/>
            <person name="Aerts A."/>
            <person name="Arnold G.J."/>
            <person name="Basu M.K."/>
            <person name="Bauer D.J."/>
            <person name="Caceres C.E."/>
            <person name="Carmel L."/>
            <person name="Casola C."/>
            <person name="Choi J.H."/>
            <person name="Detter J.C."/>
            <person name="Dong Q."/>
            <person name="Dusheyko S."/>
            <person name="Eads B.D."/>
            <person name="Frohlich T."/>
            <person name="Geiler-Samerotte K.A."/>
            <person name="Gerlach D."/>
            <person name="Hatcher P."/>
            <person name="Jogdeo S."/>
            <person name="Krijgsveld J."/>
            <person name="Kriventseva E.V."/>
            <person name="Kultz D."/>
            <person name="Laforsch C."/>
            <person name="Lindquist E."/>
            <person name="Lopez J."/>
            <person name="Manak J.R."/>
            <person name="Muller J."/>
            <person name="Pangilinan J."/>
            <person name="Patwardhan R.P."/>
            <person name="Pitluck S."/>
            <person name="Pritham E.J."/>
            <person name="Rechtsteiner A."/>
            <person name="Rho M."/>
            <person name="Rogozin I.B."/>
            <person name="Sakarya O."/>
            <person name="Salamov A."/>
            <person name="Schaack S."/>
            <person name="Shapiro H."/>
            <person name="Shiga Y."/>
            <person name="Skalitzky C."/>
            <person name="Smith Z."/>
            <person name="Souvorov A."/>
            <person name="Sung W."/>
            <person name="Tang Z."/>
            <person name="Tsuchiya D."/>
            <person name="Tu H."/>
            <person name="Vos H."/>
            <person name="Wang M."/>
            <person name="Wolf Y.I."/>
            <person name="Yamagata H."/>
            <person name="Yamada T."/>
            <person name="Ye Y."/>
            <person name="Shaw J.R."/>
            <person name="Andrews J."/>
            <person name="Crease T.J."/>
            <person name="Tang H."/>
            <person name="Lucas S.M."/>
            <person name="Robertson H.M."/>
            <person name="Bork P."/>
            <person name="Koonin E.V."/>
            <person name="Zdobnov E.M."/>
            <person name="Grigoriev I.V."/>
            <person name="Lynch M."/>
            <person name="Boore J.L."/>
        </authorList>
    </citation>
    <scope>NUCLEOTIDE SEQUENCE [LARGE SCALE GENOMIC DNA]</scope>
</reference>
<dbReference type="HOGENOM" id="CLU_1220789_0_0_1"/>
<proteinExistence type="predicted"/>
<evidence type="ECO:0000313" key="1">
    <source>
        <dbReference type="EMBL" id="EFX70977.1"/>
    </source>
</evidence>
<organism evidence="1 2">
    <name type="scientific">Daphnia pulex</name>
    <name type="common">Water flea</name>
    <dbReference type="NCBI Taxonomy" id="6669"/>
    <lineage>
        <taxon>Eukaryota</taxon>
        <taxon>Metazoa</taxon>
        <taxon>Ecdysozoa</taxon>
        <taxon>Arthropoda</taxon>
        <taxon>Crustacea</taxon>
        <taxon>Branchiopoda</taxon>
        <taxon>Diplostraca</taxon>
        <taxon>Cladocera</taxon>
        <taxon>Anomopoda</taxon>
        <taxon>Daphniidae</taxon>
        <taxon>Daphnia</taxon>
    </lineage>
</organism>
<evidence type="ECO:0000313" key="2">
    <source>
        <dbReference type="Proteomes" id="UP000000305"/>
    </source>
</evidence>
<dbReference type="InParanoid" id="E9HBB6"/>
<dbReference type="EMBL" id="GL732615">
    <property type="protein sequence ID" value="EFX70977.1"/>
    <property type="molecule type" value="Genomic_DNA"/>
</dbReference>